<dbReference type="Pfam" id="PF00793">
    <property type="entry name" value="DAHP_synth_1"/>
    <property type="match status" value="1"/>
</dbReference>
<dbReference type="GO" id="GO:0008676">
    <property type="term" value="F:3-deoxy-8-phosphooctulonate synthase activity"/>
    <property type="evidence" value="ECO:0007669"/>
    <property type="project" value="UniProtKB-EC"/>
</dbReference>
<evidence type="ECO:0000256" key="4">
    <source>
        <dbReference type="ARBA" id="ARBA00010499"/>
    </source>
</evidence>
<dbReference type="PATRIC" id="fig|1447256.3.peg.1510"/>
<sequence>MLKIMTGPCVLEDRDTVMKIAEKLKPLSEDKRVEFYFKASFDKANRTSLSSFRGPGLDEGLKIFEEIKKEFGYKVVTDIHESYQAAPAGEIIDILQIPAFLCRQTDLLVAAAKTPAKINIKKGQFLAADAMKHPVEKVLNTRGIDEVSYENSQKAGVWLCERGNTFGYGALVVDMRNLILLRQYAPVIFDATHSVQIPSTGGTTGGNSSFVPYMARAAASVGVDGFFFETHIDPKTAKSDGPNMLQIDDLYKTMNEIFAIKEALGYN</sequence>
<keyword evidence="7" id="KW-0808">Transferase</keyword>
<gene>
    <name evidence="10" type="ORF">AA20_07745</name>
</gene>
<name>A0A0G9JX37_9BACT</name>
<evidence type="ECO:0000256" key="6">
    <source>
        <dbReference type="ARBA" id="ARBA00022490"/>
    </source>
</evidence>
<dbReference type="SUPFAM" id="SSF51569">
    <property type="entry name" value="Aldolase"/>
    <property type="match status" value="1"/>
</dbReference>
<comment type="pathway">
    <text evidence="2">Bacterial outer membrane biogenesis; lipopolysaccharide biosynthesis.</text>
</comment>
<evidence type="ECO:0000256" key="5">
    <source>
        <dbReference type="ARBA" id="ARBA00012693"/>
    </source>
</evidence>
<dbReference type="Gene3D" id="3.20.20.70">
    <property type="entry name" value="Aldolase class I"/>
    <property type="match status" value="1"/>
</dbReference>
<dbReference type="InterPro" id="IPR006269">
    <property type="entry name" value="KDO8P_synthase"/>
</dbReference>
<evidence type="ECO:0000256" key="2">
    <source>
        <dbReference type="ARBA" id="ARBA00004756"/>
    </source>
</evidence>
<dbReference type="NCBIfam" id="NF003543">
    <property type="entry name" value="PRK05198.1"/>
    <property type="match status" value="1"/>
</dbReference>
<comment type="subcellular location">
    <subcellularLocation>
        <location evidence="1">Cytoplasm</location>
    </subcellularLocation>
</comment>
<evidence type="ECO:0000256" key="1">
    <source>
        <dbReference type="ARBA" id="ARBA00004496"/>
    </source>
</evidence>
<dbReference type="InterPro" id="IPR006218">
    <property type="entry name" value="DAHP1/KDSA"/>
</dbReference>
<protein>
    <recommendedName>
        <fullName evidence="5">3-deoxy-8-phosphooctulonate synthase</fullName>
        <ecNumber evidence="5">2.5.1.55</ecNumber>
    </recommendedName>
</protein>
<dbReference type="EC" id="2.5.1.55" evidence="5"/>
<dbReference type="PANTHER" id="PTHR21057">
    <property type="entry name" value="PHOSPHO-2-DEHYDRO-3-DEOXYHEPTONATE ALDOLASE"/>
    <property type="match status" value="1"/>
</dbReference>
<comment type="pathway">
    <text evidence="3">Carbohydrate biosynthesis; 3-deoxy-D-manno-octulosonate biosynthesis; 3-deoxy-D-manno-octulosonate from D-ribulose 5-phosphate: step 2/3.</text>
</comment>
<dbReference type="AlphaFoldDB" id="A0A0G9JX37"/>
<dbReference type="GO" id="GO:0009103">
    <property type="term" value="P:lipopolysaccharide biosynthetic process"/>
    <property type="evidence" value="ECO:0007669"/>
    <property type="project" value="UniProtKB-UniPathway"/>
</dbReference>
<comment type="similarity">
    <text evidence="4">Belongs to the KdsA family.</text>
</comment>
<evidence type="ECO:0000259" key="9">
    <source>
        <dbReference type="Pfam" id="PF00793"/>
    </source>
</evidence>
<dbReference type="NCBIfam" id="TIGR01362">
    <property type="entry name" value="KDO8P_synth"/>
    <property type="match status" value="1"/>
</dbReference>
<proteinExistence type="inferred from homology"/>
<evidence type="ECO:0000256" key="8">
    <source>
        <dbReference type="ARBA" id="ARBA00049112"/>
    </source>
</evidence>
<dbReference type="EMBL" id="JAIQ01000111">
    <property type="protein sequence ID" value="KLD98846.1"/>
    <property type="molecule type" value="Genomic_DNA"/>
</dbReference>
<evidence type="ECO:0000256" key="7">
    <source>
        <dbReference type="ARBA" id="ARBA00022679"/>
    </source>
</evidence>
<dbReference type="Proteomes" id="UP000035514">
    <property type="component" value="Unassembled WGS sequence"/>
</dbReference>
<feature type="domain" description="DAHP synthetase I/KDSA" evidence="9">
    <location>
        <begin position="4"/>
        <end position="252"/>
    </location>
</feature>
<comment type="catalytic activity">
    <reaction evidence="8">
        <text>D-arabinose 5-phosphate + phosphoenolpyruvate + H2O = 3-deoxy-alpha-D-manno-2-octulosonate-8-phosphate + phosphate</text>
        <dbReference type="Rhea" id="RHEA:14053"/>
        <dbReference type="ChEBI" id="CHEBI:15377"/>
        <dbReference type="ChEBI" id="CHEBI:43474"/>
        <dbReference type="ChEBI" id="CHEBI:57693"/>
        <dbReference type="ChEBI" id="CHEBI:58702"/>
        <dbReference type="ChEBI" id="CHEBI:85985"/>
        <dbReference type="EC" id="2.5.1.55"/>
    </reaction>
</comment>
<evidence type="ECO:0000256" key="3">
    <source>
        <dbReference type="ARBA" id="ARBA00004845"/>
    </source>
</evidence>
<comment type="caution">
    <text evidence="10">The sequence shown here is derived from an EMBL/GenBank/DDBJ whole genome shotgun (WGS) entry which is preliminary data.</text>
</comment>
<organism evidence="10 11">
    <name type="scientific">Aliarcobacter butzleri L348</name>
    <dbReference type="NCBI Taxonomy" id="1447256"/>
    <lineage>
        <taxon>Bacteria</taxon>
        <taxon>Pseudomonadati</taxon>
        <taxon>Campylobacterota</taxon>
        <taxon>Epsilonproteobacteria</taxon>
        <taxon>Campylobacterales</taxon>
        <taxon>Arcobacteraceae</taxon>
        <taxon>Aliarcobacter</taxon>
    </lineage>
</organism>
<dbReference type="RefSeq" id="WP_012147798.1">
    <property type="nucleotide sequence ID" value="NZ_JAIQ01000111.1"/>
</dbReference>
<dbReference type="InterPro" id="IPR013785">
    <property type="entry name" value="Aldolase_TIM"/>
</dbReference>
<dbReference type="GeneID" id="24304652"/>
<keyword evidence="6" id="KW-0963">Cytoplasm</keyword>
<evidence type="ECO:0000313" key="10">
    <source>
        <dbReference type="EMBL" id="KLD98846.1"/>
    </source>
</evidence>
<dbReference type="UniPathway" id="UPA00357">
    <property type="reaction ID" value="UER00474"/>
</dbReference>
<dbReference type="GO" id="GO:0005737">
    <property type="term" value="C:cytoplasm"/>
    <property type="evidence" value="ECO:0007669"/>
    <property type="project" value="UniProtKB-SubCell"/>
</dbReference>
<reference evidence="10 11" key="1">
    <citation type="submission" date="2014-01" db="EMBL/GenBank/DDBJ databases">
        <title>Development of a Comparative Genomic Fingerprinting Assay for High Resolution Genotyping of Arcobacter butzleri.</title>
        <authorList>
            <person name="Webb A.L."/>
            <person name="Inglis G.D."/>
            <person name="Kruczkiewicz P."/>
            <person name="Selinger L.B."/>
            <person name="Taboada E.N."/>
        </authorList>
    </citation>
    <scope>NUCLEOTIDE SEQUENCE [LARGE SCALE GENOMIC DNA]</scope>
    <source>
        <strain evidence="10 11">L348</strain>
    </source>
</reference>
<accession>A0A0G9JX37</accession>
<dbReference type="UniPathway" id="UPA00030"/>
<evidence type="ECO:0000313" key="11">
    <source>
        <dbReference type="Proteomes" id="UP000035514"/>
    </source>
</evidence>